<sequence length="347" mass="41103">MSTPWIYNQKKDTLFILLPPFLIVGVVLLCQPFFSHLEDKYEFVNWLVFIVFIDVAHVYATLFKTYWVSGEVGKHRLRYWGIPLGCFVLGAVLYALGSKTFWSVLAYLAVFHFIRQQYGFMRLYSRTEHTSLLKRRWDTVMIYAVTGLPMLYWFITPDRNYTWFTPDDFWRLSLPNAKPYWYVLYILFWLVHITITFKEYQKFNQINWPKQMIIVGTAISWFTGIVYLNSDWAFTAINVVSHGVPYMALVYFNEIKSKPNELIIGQIPKQAIGVITFVIIVCGFAFCEEWLWEVMVWKEHFTFSDLATLNWTALWVPLLTVPQFTHYILDGIIWKQKKRAENSARST</sequence>
<feature type="transmembrane region" description="Helical" evidence="1">
    <location>
        <begin position="12"/>
        <end position="34"/>
    </location>
</feature>
<evidence type="ECO:0000313" key="2">
    <source>
        <dbReference type="EMBL" id="SHE84765.1"/>
    </source>
</evidence>
<dbReference type="RefSeq" id="WP_073361033.1">
    <property type="nucleotide sequence ID" value="NZ_FQVQ01000001.1"/>
</dbReference>
<feature type="transmembrane region" description="Helical" evidence="1">
    <location>
        <begin position="180"/>
        <end position="200"/>
    </location>
</feature>
<feature type="transmembrane region" description="Helical" evidence="1">
    <location>
        <begin position="137"/>
        <end position="155"/>
    </location>
</feature>
<feature type="transmembrane region" description="Helical" evidence="1">
    <location>
        <begin position="234"/>
        <end position="252"/>
    </location>
</feature>
<evidence type="ECO:0000256" key="1">
    <source>
        <dbReference type="SAM" id="Phobius"/>
    </source>
</evidence>
<dbReference type="OrthoDB" id="235490at2"/>
<protein>
    <submittedName>
        <fullName evidence="2">Uncharacterized protein</fullName>
    </submittedName>
</protein>
<feature type="transmembrane region" description="Helical" evidence="1">
    <location>
        <begin position="79"/>
        <end position="96"/>
    </location>
</feature>
<keyword evidence="1" id="KW-1133">Transmembrane helix</keyword>
<accession>A0A1M4WU91</accession>
<proteinExistence type="predicted"/>
<dbReference type="Proteomes" id="UP000184147">
    <property type="component" value="Unassembled WGS sequence"/>
</dbReference>
<keyword evidence="1" id="KW-0472">Membrane</keyword>
<gene>
    <name evidence="2" type="ORF">SAMN05444377_101419</name>
</gene>
<feature type="transmembrane region" description="Helical" evidence="1">
    <location>
        <begin position="312"/>
        <end position="329"/>
    </location>
</feature>
<dbReference type="AlphaFoldDB" id="A0A1M4WU91"/>
<keyword evidence="3" id="KW-1185">Reference proteome</keyword>
<feature type="transmembrane region" description="Helical" evidence="1">
    <location>
        <begin position="102"/>
        <end position="125"/>
    </location>
</feature>
<reference evidence="2 3" key="1">
    <citation type="submission" date="2016-11" db="EMBL/GenBank/DDBJ databases">
        <authorList>
            <person name="Jaros S."/>
            <person name="Januszkiewicz K."/>
            <person name="Wedrychowicz H."/>
        </authorList>
    </citation>
    <scope>NUCLEOTIDE SEQUENCE [LARGE SCALE GENOMIC DNA]</scope>
    <source>
        <strain evidence="2 3">DSM 25660</strain>
    </source>
</reference>
<keyword evidence="1" id="KW-0812">Transmembrane</keyword>
<dbReference type="STRING" id="1124188.SAMN05444377_101419"/>
<name>A0A1M4WU91_9FLAO</name>
<evidence type="ECO:0000313" key="3">
    <source>
        <dbReference type="Proteomes" id="UP000184147"/>
    </source>
</evidence>
<organism evidence="2 3">
    <name type="scientific">Flavobacterium fontis</name>
    <dbReference type="NCBI Taxonomy" id="1124188"/>
    <lineage>
        <taxon>Bacteria</taxon>
        <taxon>Pseudomonadati</taxon>
        <taxon>Bacteroidota</taxon>
        <taxon>Flavobacteriia</taxon>
        <taxon>Flavobacteriales</taxon>
        <taxon>Flavobacteriaceae</taxon>
        <taxon>Flavobacterium</taxon>
    </lineage>
</organism>
<feature type="transmembrane region" description="Helical" evidence="1">
    <location>
        <begin position="212"/>
        <end position="228"/>
    </location>
</feature>
<dbReference type="EMBL" id="FQVQ01000001">
    <property type="protein sequence ID" value="SHE84765.1"/>
    <property type="molecule type" value="Genomic_DNA"/>
</dbReference>
<feature type="transmembrane region" description="Helical" evidence="1">
    <location>
        <begin position="272"/>
        <end position="292"/>
    </location>
</feature>
<feature type="transmembrane region" description="Helical" evidence="1">
    <location>
        <begin position="46"/>
        <end position="67"/>
    </location>
</feature>